<evidence type="ECO:0000313" key="3">
    <source>
        <dbReference type="EMBL" id="PTR05491.1"/>
    </source>
</evidence>
<evidence type="ECO:0000259" key="1">
    <source>
        <dbReference type="Pfam" id="PF01548"/>
    </source>
</evidence>
<dbReference type="GO" id="GO:0006313">
    <property type="term" value="P:DNA transposition"/>
    <property type="evidence" value="ECO:0007669"/>
    <property type="project" value="InterPro"/>
</dbReference>
<dbReference type="Proteomes" id="UP000244060">
    <property type="component" value="Unassembled WGS sequence"/>
</dbReference>
<sequence>MEFFVGLDVSLDETHICVVDEGGRIVKETRAASEPKAIAKAIRHQGRRIEHVGLEAGNLSQWLHEGLVREGFSVSVMEARHVRAAFAAMRVKTDRHDARGIAQLVRLGWFKRVHVKSLTAQETRVLLTARTFLIEKVTATENSLRAALRTFGLKMGSVTRKTWEARARELAAGNPLLEGIVDAMLRVRALLLDELASLDGQLMALAKSDPVTRLLMTTPGVGVIVALTFRSAVDDPDRFPRSRDVGAWAGLTPRRWQSGKTDIAGRITKAGDPRVRVMLFEAAASILGRARVMSPLKSWGLRIAKRTSMKKAIVAVSRKLATILLAMWKSGTAYWAAGRPPASAQDLAAA</sequence>
<proteinExistence type="predicted"/>
<keyword evidence="4" id="KW-1185">Reference proteome</keyword>
<evidence type="ECO:0000259" key="2">
    <source>
        <dbReference type="Pfam" id="PF02371"/>
    </source>
</evidence>
<dbReference type="GO" id="GO:0003677">
    <property type="term" value="F:DNA binding"/>
    <property type="evidence" value="ECO:0007669"/>
    <property type="project" value="InterPro"/>
</dbReference>
<gene>
    <name evidence="3" type="ORF">C8J28_1642</name>
</gene>
<dbReference type="Pfam" id="PF01548">
    <property type="entry name" value="DEDD_Tnp_IS110"/>
    <property type="match status" value="1"/>
</dbReference>
<dbReference type="Pfam" id="PF02371">
    <property type="entry name" value="Transposase_20"/>
    <property type="match status" value="1"/>
</dbReference>
<dbReference type="PANTHER" id="PTHR33055:SF3">
    <property type="entry name" value="PUTATIVE TRANSPOSASE FOR IS117-RELATED"/>
    <property type="match status" value="1"/>
</dbReference>
<dbReference type="InterPro" id="IPR047650">
    <property type="entry name" value="Transpos_IS110"/>
</dbReference>
<feature type="domain" description="Transposase IS116/IS110/IS902 C-terminal" evidence="2">
    <location>
        <begin position="213"/>
        <end position="290"/>
    </location>
</feature>
<name>A0A2T5JHW6_9RHOB</name>
<feature type="domain" description="Transposase IS110-like N-terminal" evidence="1">
    <location>
        <begin position="5"/>
        <end position="150"/>
    </location>
</feature>
<dbReference type="InterPro" id="IPR003346">
    <property type="entry name" value="Transposase_20"/>
</dbReference>
<dbReference type="InterPro" id="IPR002525">
    <property type="entry name" value="Transp_IS110-like_N"/>
</dbReference>
<dbReference type="GO" id="GO:0004803">
    <property type="term" value="F:transposase activity"/>
    <property type="evidence" value="ECO:0007669"/>
    <property type="project" value="InterPro"/>
</dbReference>
<dbReference type="PANTHER" id="PTHR33055">
    <property type="entry name" value="TRANSPOSASE FOR INSERTION SEQUENCE ELEMENT IS1111A"/>
    <property type="match status" value="1"/>
</dbReference>
<reference evidence="3 4" key="1">
    <citation type="submission" date="2018-04" db="EMBL/GenBank/DDBJ databases">
        <title>Genomic Encyclopedia of Type Strains, Phase III (KMG-III): the genomes of soil and plant-associated and newly described type strains.</title>
        <authorList>
            <person name="Whitman W."/>
        </authorList>
    </citation>
    <scope>NUCLEOTIDE SEQUENCE [LARGE SCALE GENOMIC DNA]</scope>
    <source>
        <strain evidence="3 4">KA25</strain>
    </source>
</reference>
<comment type="caution">
    <text evidence="3">The sequence shown here is derived from an EMBL/GenBank/DDBJ whole genome shotgun (WGS) entry which is preliminary data.</text>
</comment>
<dbReference type="AlphaFoldDB" id="A0A2T5JHW6"/>
<dbReference type="OrthoDB" id="8261795at2"/>
<organism evidence="3 4">
    <name type="scientific">Cereibacter azotoformans</name>
    <dbReference type="NCBI Taxonomy" id="43057"/>
    <lineage>
        <taxon>Bacteria</taxon>
        <taxon>Pseudomonadati</taxon>
        <taxon>Pseudomonadota</taxon>
        <taxon>Alphaproteobacteria</taxon>
        <taxon>Rhodobacterales</taxon>
        <taxon>Paracoccaceae</taxon>
        <taxon>Cereibacter</taxon>
    </lineage>
</organism>
<evidence type="ECO:0000313" key="4">
    <source>
        <dbReference type="Proteomes" id="UP000244060"/>
    </source>
</evidence>
<accession>A0A2T5JHW6</accession>
<dbReference type="RefSeq" id="WP_108222804.1">
    <property type="nucleotide sequence ID" value="NZ_CP090021.1"/>
</dbReference>
<dbReference type="EMBL" id="QAOT01000064">
    <property type="protein sequence ID" value="PTR05491.1"/>
    <property type="molecule type" value="Genomic_DNA"/>
</dbReference>
<dbReference type="NCBIfam" id="NF033542">
    <property type="entry name" value="transpos_IS110"/>
    <property type="match status" value="1"/>
</dbReference>
<protein>
    <submittedName>
        <fullName evidence="3">Transposase</fullName>
    </submittedName>
</protein>